<dbReference type="EMBL" id="PP511746">
    <property type="protein sequence ID" value="XCD07063.1"/>
    <property type="molecule type" value="Genomic_DNA"/>
</dbReference>
<name>A0AAU8B4B1_9VIRU</name>
<evidence type="ECO:0000313" key="3">
    <source>
        <dbReference type="EMBL" id="XCD07063.1"/>
    </source>
</evidence>
<reference evidence="3" key="1">
    <citation type="submission" date="2024-03" db="EMBL/GenBank/DDBJ databases">
        <title>Diverse circular DNA viruses in blood, oral, and fecal samples of captive lemurs.</title>
        <authorList>
            <person name="Paietta E.N."/>
            <person name="Kraberger S."/>
            <person name="Lund M.C."/>
            <person name="Custer J.M."/>
            <person name="Vargas K.M."/>
            <person name="Ehmke E.E."/>
            <person name="Yoder A.D."/>
            <person name="Varsani A."/>
        </authorList>
    </citation>
    <scope>NUCLEOTIDE SEQUENCE</scope>
    <source>
        <strain evidence="2">Duke_24FS_93</strain>
        <strain evidence="3">Duke_26_75</strain>
        <strain evidence="4">Duke_28FS_94</strain>
    </source>
</reference>
<evidence type="ECO:0000256" key="1">
    <source>
        <dbReference type="SAM" id="Phobius"/>
    </source>
</evidence>
<feature type="transmembrane region" description="Helical" evidence="1">
    <location>
        <begin position="6"/>
        <end position="30"/>
    </location>
</feature>
<protein>
    <submittedName>
        <fullName evidence="3">Uncharacterized protein</fullName>
    </submittedName>
</protein>
<sequence>MNPQIIPILILSAFLLVPVIFGIILVIEIIKWLRRH</sequence>
<organism evidence="3">
    <name type="scientific">Dulem virus 142</name>
    <dbReference type="NCBI Taxonomy" id="3145619"/>
    <lineage>
        <taxon>Viruses</taxon>
        <taxon>Monodnaviria</taxon>
        <taxon>Sangervirae</taxon>
        <taxon>Phixviricota</taxon>
        <taxon>Malgrandaviricetes</taxon>
        <taxon>Petitvirales</taxon>
        <taxon>Microviridae</taxon>
        <taxon>Microvirus</taxon>
    </lineage>
</organism>
<evidence type="ECO:0000313" key="2">
    <source>
        <dbReference type="EMBL" id="XCD05489.1"/>
    </source>
</evidence>
<dbReference type="EMBL" id="PP511566">
    <property type="protein sequence ID" value="XCD05489.1"/>
    <property type="molecule type" value="Genomic_DNA"/>
</dbReference>
<evidence type="ECO:0000313" key="4">
    <source>
        <dbReference type="EMBL" id="XCD07913.1"/>
    </source>
</evidence>
<proteinExistence type="predicted"/>
<accession>A0AAU8B4B1</accession>
<dbReference type="EMBL" id="PP511828">
    <property type="protein sequence ID" value="XCD07913.1"/>
    <property type="molecule type" value="Genomic_DNA"/>
</dbReference>
<keyword evidence="1" id="KW-0812">Transmembrane</keyword>
<keyword evidence="1" id="KW-0472">Membrane</keyword>
<keyword evidence="1" id="KW-1133">Transmembrane helix</keyword>